<evidence type="ECO:0000313" key="4">
    <source>
        <dbReference type="Proteomes" id="UP000501780"/>
    </source>
</evidence>
<sequence length="164" mass="19149">MIKNESQLTRAKQEMEELLDALYQIKEEELTDRMQKAAYCCRLKDLSSEIEEFEKLRNRQHLSFTNENLPKSIIALRIASGYTQKELADKIGVPEQQIQRYEQQEYGKVKFERVVQIIRVLAKKCELNFQLSDPGQIPAPFKQTEESARATRIAKERASLMLII</sequence>
<dbReference type="InterPro" id="IPR001387">
    <property type="entry name" value="Cro/C1-type_HTH"/>
</dbReference>
<organism evidence="3 4">
    <name type="scientific">Bacteroides faecium</name>
    <dbReference type="NCBI Taxonomy" id="2715212"/>
    <lineage>
        <taxon>Bacteria</taxon>
        <taxon>Pseudomonadati</taxon>
        <taxon>Bacteroidota</taxon>
        <taxon>Bacteroidia</taxon>
        <taxon>Bacteroidales</taxon>
        <taxon>Bacteroidaceae</taxon>
        <taxon>Bacteroides</taxon>
    </lineage>
</organism>
<dbReference type="PROSITE" id="PS50943">
    <property type="entry name" value="HTH_CROC1"/>
    <property type="match status" value="1"/>
</dbReference>
<dbReference type="Proteomes" id="UP000501780">
    <property type="component" value="Chromosome"/>
</dbReference>
<dbReference type="CDD" id="cd00093">
    <property type="entry name" value="HTH_XRE"/>
    <property type="match status" value="1"/>
</dbReference>
<keyword evidence="4" id="KW-1185">Reference proteome</keyword>
<dbReference type="KEGG" id="bfc:BacF7301_06990"/>
<dbReference type="SUPFAM" id="SSF47413">
    <property type="entry name" value="lambda repressor-like DNA-binding domains"/>
    <property type="match status" value="1"/>
</dbReference>
<protein>
    <submittedName>
        <fullName evidence="3">Helix-turn-helix transcriptional regulator</fullName>
    </submittedName>
</protein>
<dbReference type="RefSeq" id="WP_167961484.1">
    <property type="nucleotide sequence ID" value="NZ_CP050831.1"/>
</dbReference>
<dbReference type="GO" id="GO:0003677">
    <property type="term" value="F:DNA binding"/>
    <property type="evidence" value="ECO:0007669"/>
    <property type="project" value="InterPro"/>
</dbReference>
<name>A0A6H0KKD3_9BACE</name>
<dbReference type="AlphaFoldDB" id="A0A6H0KKD3"/>
<feature type="coiled-coil region" evidence="1">
    <location>
        <begin position="1"/>
        <end position="28"/>
    </location>
</feature>
<evidence type="ECO:0000256" key="1">
    <source>
        <dbReference type="SAM" id="Coils"/>
    </source>
</evidence>
<reference evidence="3 4" key="1">
    <citation type="submission" date="2020-03" db="EMBL/GenBank/DDBJ databases">
        <title>Genomic analysis of Bacteroides faecium CBA7301.</title>
        <authorList>
            <person name="Kim J."/>
            <person name="Roh S.W."/>
        </authorList>
    </citation>
    <scope>NUCLEOTIDE SEQUENCE [LARGE SCALE GENOMIC DNA]</scope>
    <source>
        <strain evidence="3 4">CBA7301</strain>
    </source>
</reference>
<dbReference type="SMART" id="SM00530">
    <property type="entry name" value="HTH_XRE"/>
    <property type="match status" value="1"/>
</dbReference>
<keyword evidence="1" id="KW-0175">Coiled coil</keyword>
<evidence type="ECO:0000313" key="3">
    <source>
        <dbReference type="EMBL" id="QIU93906.1"/>
    </source>
</evidence>
<proteinExistence type="predicted"/>
<dbReference type="InterPro" id="IPR010982">
    <property type="entry name" value="Lambda_DNA-bd_dom_sf"/>
</dbReference>
<dbReference type="Pfam" id="PF01381">
    <property type="entry name" value="HTH_3"/>
    <property type="match status" value="1"/>
</dbReference>
<gene>
    <name evidence="3" type="ORF">BacF7301_06990</name>
</gene>
<evidence type="ECO:0000259" key="2">
    <source>
        <dbReference type="PROSITE" id="PS50943"/>
    </source>
</evidence>
<dbReference type="EMBL" id="CP050831">
    <property type="protein sequence ID" value="QIU93906.1"/>
    <property type="molecule type" value="Genomic_DNA"/>
</dbReference>
<accession>A0A6H0KKD3</accession>
<feature type="domain" description="HTH cro/C1-type" evidence="2">
    <location>
        <begin position="73"/>
        <end position="127"/>
    </location>
</feature>
<dbReference type="Gene3D" id="1.10.260.40">
    <property type="entry name" value="lambda repressor-like DNA-binding domains"/>
    <property type="match status" value="1"/>
</dbReference>